<dbReference type="PROSITE" id="PS51349">
    <property type="entry name" value="FMN_HYDROXY_ACID_DH_2"/>
    <property type="match status" value="1"/>
</dbReference>
<dbReference type="OrthoDB" id="1925334at2759"/>
<evidence type="ECO:0000256" key="10">
    <source>
        <dbReference type="ARBA" id="ARBA00023004"/>
    </source>
</evidence>
<keyword evidence="8 17" id="KW-0479">Metal-binding</keyword>
<dbReference type="GeneID" id="54479017"/>
<evidence type="ECO:0000256" key="16">
    <source>
        <dbReference type="ARBA" id="ARBA00068515"/>
    </source>
</evidence>
<keyword evidence="7" id="KW-0288">FMN</keyword>
<evidence type="ECO:0000256" key="9">
    <source>
        <dbReference type="ARBA" id="ARBA00023002"/>
    </source>
</evidence>
<organism evidence="21 22">
    <name type="scientific">Neohortaea acidophila</name>
    <dbReference type="NCBI Taxonomy" id="245834"/>
    <lineage>
        <taxon>Eukaryota</taxon>
        <taxon>Fungi</taxon>
        <taxon>Dikarya</taxon>
        <taxon>Ascomycota</taxon>
        <taxon>Pezizomycotina</taxon>
        <taxon>Dothideomycetes</taxon>
        <taxon>Dothideomycetidae</taxon>
        <taxon>Mycosphaerellales</taxon>
        <taxon>Teratosphaeriaceae</taxon>
        <taxon>Neohortaea</taxon>
    </lineage>
</organism>
<feature type="compositionally biased region" description="Polar residues" evidence="18">
    <location>
        <begin position="282"/>
        <end position="291"/>
    </location>
</feature>
<evidence type="ECO:0000256" key="18">
    <source>
        <dbReference type="SAM" id="MobiDB-lite"/>
    </source>
</evidence>
<evidence type="ECO:0000259" key="19">
    <source>
        <dbReference type="PROSITE" id="PS50255"/>
    </source>
</evidence>
<proteinExistence type="inferred from homology"/>
<dbReference type="GO" id="GO:0020037">
    <property type="term" value="F:heme binding"/>
    <property type="evidence" value="ECO:0007669"/>
    <property type="project" value="UniProtKB-UniRule"/>
</dbReference>
<feature type="domain" description="FMN hydroxy acid dehydrogenase" evidence="20">
    <location>
        <begin position="103"/>
        <end position="465"/>
    </location>
</feature>
<keyword evidence="22" id="KW-1185">Reference proteome</keyword>
<keyword evidence="10 17" id="KW-0408">Iron</keyword>
<dbReference type="InterPro" id="IPR037458">
    <property type="entry name" value="L-MDH/L-LDH_FMN-bd"/>
</dbReference>
<dbReference type="Proteomes" id="UP000799767">
    <property type="component" value="Unassembled WGS sequence"/>
</dbReference>
<dbReference type="RefSeq" id="XP_033594142.1">
    <property type="nucleotide sequence ID" value="XM_033738015.1"/>
</dbReference>
<evidence type="ECO:0000256" key="3">
    <source>
        <dbReference type="ARBA" id="ARBA00004569"/>
    </source>
</evidence>
<evidence type="ECO:0000259" key="20">
    <source>
        <dbReference type="PROSITE" id="PS51349"/>
    </source>
</evidence>
<dbReference type="AlphaFoldDB" id="A0A6A6Q7F1"/>
<keyword evidence="6" id="KW-0285">Flavoprotein</keyword>
<feature type="compositionally biased region" description="Polar residues" evidence="18">
    <location>
        <begin position="464"/>
        <end position="473"/>
    </location>
</feature>
<dbReference type="SUPFAM" id="SSF51395">
    <property type="entry name" value="FMN-linked oxidoreductases"/>
    <property type="match status" value="1"/>
</dbReference>
<evidence type="ECO:0000256" key="13">
    <source>
        <dbReference type="ARBA" id="ARBA00061137"/>
    </source>
</evidence>
<dbReference type="PANTHER" id="PTHR10578">
    <property type="entry name" value="S -2-HYDROXY-ACID OXIDASE-RELATED"/>
    <property type="match status" value="1"/>
</dbReference>
<dbReference type="EC" id="1.1.2.3" evidence="15"/>
<feature type="domain" description="Cytochrome b5 heme-binding" evidence="19">
    <location>
        <begin position="1"/>
        <end position="77"/>
    </location>
</feature>
<dbReference type="EMBL" id="MU001631">
    <property type="protein sequence ID" value="KAF2487573.1"/>
    <property type="molecule type" value="Genomic_DNA"/>
</dbReference>
<feature type="region of interest" description="Disordered" evidence="18">
    <location>
        <begin position="274"/>
        <end position="297"/>
    </location>
</feature>
<evidence type="ECO:0000256" key="6">
    <source>
        <dbReference type="ARBA" id="ARBA00022630"/>
    </source>
</evidence>
<feature type="region of interest" description="Disordered" evidence="18">
    <location>
        <begin position="464"/>
        <end position="499"/>
    </location>
</feature>
<gene>
    <name evidence="21" type="ORF">BDY17DRAFT_342307</name>
</gene>
<evidence type="ECO:0000256" key="15">
    <source>
        <dbReference type="ARBA" id="ARBA00066458"/>
    </source>
</evidence>
<reference evidence="21" key="1">
    <citation type="journal article" date="2020" name="Stud. Mycol.">
        <title>101 Dothideomycetes genomes: a test case for predicting lifestyles and emergence of pathogens.</title>
        <authorList>
            <person name="Haridas S."/>
            <person name="Albert R."/>
            <person name="Binder M."/>
            <person name="Bloem J."/>
            <person name="Labutti K."/>
            <person name="Salamov A."/>
            <person name="Andreopoulos B."/>
            <person name="Baker S."/>
            <person name="Barry K."/>
            <person name="Bills G."/>
            <person name="Bluhm B."/>
            <person name="Cannon C."/>
            <person name="Castanera R."/>
            <person name="Culley D."/>
            <person name="Daum C."/>
            <person name="Ezra D."/>
            <person name="Gonzalez J."/>
            <person name="Henrissat B."/>
            <person name="Kuo A."/>
            <person name="Liang C."/>
            <person name="Lipzen A."/>
            <person name="Lutzoni F."/>
            <person name="Magnuson J."/>
            <person name="Mondo S."/>
            <person name="Nolan M."/>
            <person name="Ohm R."/>
            <person name="Pangilinan J."/>
            <person name="Park H.-J."/>
            <person name="Ramirez L."/>
            <person name="Alfaro M."/>
            <person name="Sun H."/>
            <person name="Tritt A."/>
            <person name="Yoshinaga Y."/>
            <person name="Zwiers L.-H."/>
            <person name="Turgeon B."/>
            <person name="Goodwin S."/>
            <person name="Spatafora J."/>
            <person name="Crous P."/>
            <person name="Grigoriev I."/>
        </authorList>
    </citation>
    <scope>NUCLEOTIDE SEQUENCE</scope>
    <source>
        <strain evidence="21">CBS 113389</strain>
    </source>
</reference>
<dbReference type="Pfam" id="PF01070">
    <property type="entry name" value="FMN_dh"/>
    <property type="match status" value="1"/>
</dbReference>
<comment type="similarity">
    <text evidence="13">In the C-terminal section; belongs to the FMN-dependent alpha-hydroxy acid dehydrogenase family.</text>
</comment>
<dbReference type="InterPro" id="IPR013785">
    <property type="entry name" value="Aldolase_TIM"/>
</dbReference>
<dbReference type="InterPro" id="IPR037396">
    <property type="entry name" value="FMN_HAD"/>
</dbReference>
<keyword evidence="11" id="KW-0496">Mitochondrion</keyword>
<dbReference type="Pfam" id="PF00173">
    <property type="entry name" value="Cyt-b5"/>
    <property type="match status" value="1"/>
</dbReference>
<dbReference type="GO" id="GO:0004460">
    <property type="term" value="F:L-lactate dehydrogenase (cytochrome) activity"/>
    <property type="evidence" value="ECO:0007669"/>
    <property type="project" value="UniProtKB-EC"/>
</dbReference>
<evidence type="ECO:0000256" key="5">
    <source>
        <dbReference type="ARBA" id="ARBA00022617"/>
    </source>
</evidence>
<dbReference type="SUPFAM" id="SSF55856">
    <property type="entry name" value="Cytochrome b5-like heme/steroid binding domain"/>
    <property type="match status" value="1"/>
</dbReference>
<evidence type="ECO:0000256" key="17">
    <source>
        <dbReference type="RuleBase" id="RU362121"/>
    </source>
</evidence>
<comment type="catalytic activity">
    <reaction evidence="12">
        <text>(S)-lactate + 2 Fe(III)-[cytochrome c] = 2 Fe(II)-[cytochrome c] + pyruvate + 2 H(+)</text>
        <dbReference type="Rhea" id="RHEA:19909"/>
        <dbReference type="Rhea" id="RHEA-COMP:10350"/>
        <dbReference type="Rhea" id="RHEA-COMP:14399"/>
        <dbReference type="ChEBI" id="CHEBI:15361"/>
        <dbReference type="ChEBI" id="CHEBI:15378"/>
        <dbReference type="ChEBI" id="CHEBI:16651"/>
        <dbReference type="ChEBI" id="CHEBI:29033"/>
        <dbReference type="ChEBI" id="CHEBI:29034"/>
        <dbReference type="EC" id="1.1.2.3"/>
    </reaction>
    <physiologicalReaction direction="left-to-right" evidence="12">
        <dbReference type="Rhea" id="RHEA:19910"/>
    </physiologicalReaction>
</comment>
<comment type="subunit">
    <text evidence="4">Homotetramer.</text>
</comment>
<comment type="similarity">
    <text evidence="14">In the N-terminal section; belongs to the cytochrome b5 family.</text>
</comment>
<sequence>MTLTGEEIAKHNSKESCWVIVHGKAYDVTEFLPEHPGGPRIILKYAGKDATEEYEPIHPPDTLDKYLPKEKHLGDVNMDTVEQDEKADDPEEQERQERIKYMPILDQCFNLMDFEAVARRVMKKTAWAYYSSGADDEITMRENHSAYHKIWFRPRVLVDVKNIDFSTTMLGTKVDIPFYVTATALGKLGHPEGECVLTRGAHKHNVIQMIPTLASCSFDEIVDARRDPQTQWMQLYVNSNREITKNIVQHAEKRGIKGLFITVDAPQLGRREKDMRSKFDDTGSNVQNSGGDNVDRSQGAARAISSFIDPSLSWKDIPWFKSITKMPIILKGVQRVEDVLLAISHGVQGVVLSNHGGRQLDTARSGIEVLAEVMPELRRLGMDKQIEIYVDGGVRRATDIIKALCLGAKGVGIGRPFLYAMSAYGLDGVNKAMQLLKDEMEMNMRLIGCTSVDQLTPDMVDTRALSSHNTGVPQDTLGLNVYDPLSGPQPQATKERSKL</sequence>
<dbReference type="InterPro" id="IPR036400">
    <property type="entry name" value="Cyt_B5-like_heme/steroid_sf"/>
</dbReference>
<dbReference type="GO" id="GO:0005758">
    <property type="term" value="C:mitochondrial intermembrane space"/>
    <property type="evidence" value="ECO:0007669"/>
    <property type="project" value="UniProtKB-SubCell"/>
</dbReference>
<dbReference type="InterPro" id="IPR000262">
    <property type="entry name" value="FMN-dep_DH"/>
</dbReference>
<dbReference type="Gene3D" id="3.10.120.10">
    <property type="entry name" value="Cytochrome b5-like heme/steroid binding domain"/>
    <property type="match status" value="1"/>
</dbReference>
<dbReference type="PROSITE" id="PS00191">
    <property type="entry name" value="CYTOCHROME_B5_1"/>
    <property type="match status" value="1"/>
</dbReference>
<name>A0A6A6Q7F1_9PEZI</name>
<dbReference type="InterPro" id="IPR001199">
    <property type="entry name" value="Cyt_B5-like_heme/steroid-bd"/>
</dbReference>
<dbReference type="GO" id="GO:0006089">
    <property type="term" value="P:lactate metabolic process"/>
    <property type="evidence" value="ECO:0007669"/>
    <property type="project" value="TreeGrafter"/>
</dbReference>
<keyword evidence="9" id="KW-0560">Oxidoreductase</keyword>
<dbReference type="InterPro" id="IPR018506">
    <property type="entry name" value="Cyt_B5_heme-BS"/>
</dbReference>
<evidence type="ECO:0000256" key="1">
    <source>
        <dbReference type="ARBA" id="ARBA00001917"/>
    </source>
</evidence>
<dbReference type="FunFam" id="3.10.120.10:FF:000012">
    <property type="entry name" value="Mitochondrial cytochrome b2, putative"/>
    <property type="match status" value="1"/>
</dbReference>
<dbReference type="PROSITE" id="PS00557">
    <property type="entry name" value="FMN_HYDROXY_ACID_DH_1"/>
    <property type="match status" value="1"/>
</dbReference>
<evidence type="ECO:0000256" key="7">
    <source>
        <dbReference type="ARBA" id="ARBA00022643"/>
    </source>
</evidence>
<evidence type="ECO:0000256" key="8">
    <source>
        <dbReference type="ARBA" id="ARBA00022723"/>
    </source>
</evidence>
<dbReference type="PANTHER" id="PTHR10578:SF148">
    <property type="entry name" value="L-LACTATE DEHYDROGENASE (CYTOCHROME)"/>
    <property type="match status" value="1"/>
</dbReference>
<dbReference type="CDD" id="cd02922">
    <property type="entry name" value="FCB2_FMN"/>
    <property type="match status" value="1"/>
</dbReference>
<dbReference type="InterPro" id="IPR008259">
    <property type="entry name" value="FMN_hydac_DH_AS"/>
</dbReference>
<dbReference type="Gene3D" id="3.20.20.70">
    <property type="entry name" value="Aldolase class I"/>
    <property type="match status" value="1"/>
</dbReference>
<evidence type="ECO:0000313" key="22">
    <source>
        <dbReference type="Proteomes" id="UP000799767"/>
    </source>
</evidence>
<dbReference type="FunFam" id="3.20.20.70:FF:000062">
    <property type="entry name" value="Cytochrome b2, mitochondrial, putative"/>
    <property type="match status" value="1"/>
</dbReference>
<evidence type="ECO:0000256" key="4">
    <source>
        <dbReference type="ARBA" id="ARBA00011881"/>
    </source>
</evidence>
<evidence type="ECO:0000313" key="21">
    <source>
        <dbReference type="EMBL" id="KAF2487573.1"/>
    </source>
</evidence>
<dbReference type="GO" id="GO:0046872">
    <property type="term" value="F:metal ion binding"/>
    <property type="evidence" value="ECO:0007669"/>
    <property type="project" value="UniProtKB-UniRule"/>
</dbReference>
<comment type="cofactor">
    <cofactor evidence="2">
        <name>heme b</name>
        <dbReference type="ChEBI" id="CHEBI:60344"/>
    </cofactor>
</comment>
<evidence type="ECO:0000256" key="2">
    <source>
        <dbReference type="ARBA" id="ARBA00001970"/>
    </source>
</evidence>
<keyword evidence="5 17" id="KW-0349">Heme</keyword>
<dbReference type="PROSITE" id="PS50255">
    <property type="entry name" value="CYTOCHROME_B5_2"/>
    <property type="match status" value="1"/>
</dbReference>
<comment type="similarity">
    <text evidence="17">Belongs to the cytochrome b5 family.</text>
</comment>
<accession>A0A6A6Q7F1</accession>
<dbReference type="SMART" id="SM01117">
    <property type="entry name" value="Cyt-b5"/>
    <property type="match status" value="1"/>
</dbReference>
<evidence type="ECO:0000256" key="12">
    <source>
        <dbReference type="ARBA" id="ARBA00052399"/>
    </source>
</evidence>
<protein>
    <recommendedName>
        <fullName evidence="16">L-lactate dehydrogenase (cytochrome)</fullName>
        <ecNumber evidence="15">1.1.2.3</ecNumber>
    </recommendedName>
</protein>
<comment type="cofactor">
    <cofactor evidence="1">
        <name>FMN</name>
        <dbReference type="ChEBI" id="CHEBI:58210"/>
    </cofactor>
</comment>
<evidence type="ECO:0000256" key="11">
    <source>
        <dbReference type="ARBA" id="ARBA00023128"/>
    </source>
</evidence>
<dbReference type="PRINTS" id="PR00363">
    <property type="entry name" value="CYTOCHROMEB5"/>
</dbReference>
<comment type="subcellular location">
    <subcellularLocation>
        <location evidence="3">Mitochondrion intermembrane space</location>
    </subcellularLocation>
</comment>
<evidence type="ECO:0000256" key="14">
    <source>
        <dbReference type="ARBA" id="ARBA00061589"/>
    </source>
</evidence>